<keyword evidence="2" id="KW-1185">Reference proteome</keyword>
<gene>
    <name evidence="1" type="ORF">F5891DRAFT_577085</name>
</gene>
<dbReference type="EMBL" id="JABBWK010000052">
    <property type="protein sequence ID" value="KAG1896817.1"/>
    <property type="molecule type" value="Genomic_DNA"/>
</dbReference>
<sequence length="84" mass="9728">MQSPSLALFSILHRLDVSGLACHCLNEPKLEGVVLQASIFNDSMDILILPFEISIWNSFCSWIPRLYRDKVRFTMLCSRMYMTN</sequence>
<dbReference type="RefSeq" id="XP_041222393.1">
    <property type="nucleotide sequence ID" value="XM_041372339.1"/>
</dbReference>
<evidence type="ECO:0000313" key="2">
    <source>
        <dbReference type="Proteomes" id="UP001195769"/>
    </source>
</evidence>
<dbReference type="AlphaFoldDB" id="A0AAD4HHM2"/>
<comment type="caution">
    <text evidence="1">The sequence shown here is derived from an EMBL/GenBank/DDBJ whole genome shotgun (WGS) entry which is preliminary data.</text>
</comment>
<reference evidence="1" key="1">
    <citation type="journal article" date="2020" name="New Phytol.">
        <title>Comparative genomics reveals dynamic genome evolution in host specialist ectomycorrhizal fungi.</title>
        <authorList>
            <person name="Lofgren L.A."/>
            <person name="Nguyen N.H."/>
            <person name="Vilgalys R."/>
            <person name="Ruytinx J."/>
            <person name="Liao H.L."/>
            <person name="Branco S."/>
            <person name="Kuo A."/>
            <person name="LaButti K."/>
            <person name="Lipzen A."/>
            <person name="Andreopoulos W."/>
            <person name="Pangilinan J."/>
            <person name="Riley R."/>
            <person name="Hundley H."/>
            <person name="Na H."/>
            <person name="Barry K."/>
            <person name="Grigoriev I.V."/>
            <person name="Stajich J.E."/>
            <person name="Kennedy P.G."/>
        </authorList>
    </citation>
    <scope>NUCLEOTIDE SEQUENCE</scope>
    <source>
        <strain evidence="1">FC203</strain>
    </source>
</reference>
<proteinExistence type="predicted"/>
<name>A0AAD4HHM2_9AGAM</name>
<organism evidence="1 2">
    <name type="scientific">Suillus fuscotomentosus</name>
    <dbReference type="NCBI Taxonomy" id="1912939"/>
    <lineage>
        <taxon>Eukaryota</taxon>
        <taxon>Fungi</taxon>
        <taxon>Dikarya</taxon>
        <taxon>Basidiomycota</taxon>
        <taxon>Agaricomycotina</taxon>
        <taxon>Agaricomycetes</taxon>
        <taxon>Agaricomycetidae</taxon>
        <taxon>Boletales</taxon>
        <taxon>Suillineae</taxon>
        <taxon>Suillaceae</taxon>
        <taxon>Suillus</taxon>
    </lineage>
</organism>
<dbReference type="Proteomes" id="UP001195769">
    <property type="component" value="Unassembled WGS sequence"/>
</dbReference>
<accession>A0AAD4HHM2</accession>
<protein>
    <submittedName>
        <fullName evidence="1">Uncharacterized protein</fullName>
    </submittedName>
</protein>
<evidence type="ECO:0000313" key="1">
    <source>
        <dbReference type="EMBL" id="KAG1896817.1"/>
    </source>
</evidence>
<dbReference type="GeneID" id="64666637"/>